<name>A0A6H0XJN3_9PEZI</name>
<sequence>MQLPLGRPSATGTRKEQTLVVTGQWASPSSSTPSEAPTVSYDRIESVPPGSGPKLKEIDDQYLSCAPSETVQALTTDGYSLAFRNRLIYADTLPNAALDSGAWMPIFIHDVLMLPGTLAHIAGKDSEADIIDRMTPAVLQGYRALVRPKSEAPAIVKSDNPTDSVHGMVIFGQGKKARLPIQEHYSRHNARHITAKVTLEAMVPIPRALRGENGQQWGRQLVAVSAAVYVWLHYRTSDFPPDEQKAWTFEEFLRGSY</sequence>
<dbReference type="OrthoDB" id="1044435at2759"/>
<organism evidence="2 3">
    <name type="scientific">Peltaster fructicola</name>
    <dbReference type="NCBI Taxonomy" id="286661"/>
    <lineage>
        <taxon>Eukaryota</taxon>
        <taxon>Fungi</taxon>
        <taxon>Dikarya</taxon>
        <taxon>Ascomycota</taxon>
        <taxon>Pezizomycotina</taxon>
        <taxon>Dothideomycetes</taxon>
        <taxon>Dothideomycetes incertae sedis</taxon>
        <taxon>Peltaster</taxon>
    </lineage>
</organism>
<dbReference type="AlphaFoldDB" id="A0A6H0XJN3"/>
<feature type="compositionally biased region" description="Low complexity" evidence="1">
    <location>
        <begin position="26"/>
        <end position="40"/>
    </location>
</feature>
<reference evidence="2 3" key="1">
    <citation type="journal article" date="2016" name="Sci. Rep.">
        <title>Peltaster fructicola genome reveals evolution from an invasive phytopathogen to an ectophytic parasite.</title>
        <authorList>
            <person name="Xu C."/>
            <person name="Chen H."/>
            <person name="Gleason M.L."/>
            <person name="Xu J.R."/>
            <person name="Liu H."/>
            <person name="Zhang R."/>
            <person name="Sun G."/>
        </authorList>
    </citation>
    <scope>NUCLEOTIDE SEQUENCE [LARGE SCALE GENOMIC DNA]</scope>
    <source>
        <strain evidence="2 3">LNHT1506</strain>
    </source>
</reference>
<evidence type="ECO:0000256" key="1">
    <source>
        <dbReference type="SAM" id="MobiDB-lite"/>
    </source>
</evidence>
<protein>
    <submittedName>
        <fullName evidence="2">Uncharacterized protein</fullName>
    </submittedName>
</protein>
<dbReference type="Proteomes" id="UP000503462">
    <property type="component" value="Chromosome 1"/>
</dbReference>
<accession>A0A6H0XJN3</accession>
<dbReference type="Gene3D" id="3.10.490.10">
    <property type="entry name" value="Gamma-glutamyl cyclotransferase-like"/>
    <property type="match status" value="1"/>
</dbReference>
<proteinExistence type="predicted"/>
<dbReference type="EMBL" id="CP051139">
    <property type="protein sequence ID" value="QIW94942.1"/>
    <property type="molecule type" value="Genomic_DNA"/>
</dbReference>
<evidence type="ECO:0000313" key="3">
    <source>
        <dbReference type="Proteomes" id="UP000503462"/>
    </source>
</evidence>
<feature type="region of interest" description="Disordered" evidence="1">
    <location>
        <begin position="1"/>
        <end position="41"/>
    </location>
</feature>
<gene>
    <name evidence="2" type="ORF">AMS68_000460</name>
</gene>
<evidence type="ECO:0000313" key="2">
    <source>
        <dbReference type="EMBL" id="QIW94942.1"/>
    </source>
</evidence>
<keyword evidence="3" id="KW-1185">Reference proteome</keyword>